<dbReference type="Proteomes" id="UP000253868">
    <property type="component" value="Chromosome"/>
</dbReference>
<dbReference type="KEGG" id="spad:DVK44_07265"/>
<feature type="domain" description="Peptidase C14 caspase" evidence="1">
    <location>
        <begin position="9"/>
        <end position="210"/>
    </location>
</feature>
<sequence length="511" mass="54465">MRLADPPRSKAILIGSARYTDPALEDIPAVAANVEDLAAILTDPGLGGFLPENVHPMVDPEFRNAGREIARWCREAEDVLVVYFAGHGLIDAGDSALLLAMSDTDSELQEYSSLPAAQVRRAIANSPAGIRIFIIDCCYSARALGHAMADEGSQLLAQIDVQGTYTLASAPRNLAALFIPGERHTVFSGELITLLREGVSGTGPLLALSAVHPQLHRRLRQRNRPLPKVVHSDSVGEFALVRNAGYRREATAVPVTAAPVTPAPVTAAPVTAAPVTAAPVTAAPVTAAPVTVAPVTAVPVTAVPVTAVPVTAVPVTVQPLHTPEEAEALVRRLTANLAPLVPNQRSEPTLEHTQALMRLASAALDQSWPVLARLRFIWLLSAWHQDEWAAAALAGMNSLYDPKLPASVRSFVQSLNDDDAWSRRTEDTWSIEGLVPRHQGADDDFDPTELWGTVMAMLMATAGLPVLVRVQALNELAELGHADQAVRIAQGMLRERDADPGLTAAVEAFLS</sequence>
<reference evidence="3" key="1">
    <citation type="submission" date="2018-07" db="EMBL/GenBank/DDBJ databases">
        <authorList>
            <person name="Zhao J."/>
        </authorList>
    </citation>
    <scope>NUCLEOTIDE SEQUENCE [LARGE SCALE GENOMIC DNA]</scope>
    <source>
        <strain evidence="3">GSSD-12</strain>
    </source>
</reference>
<name>A0A345HLF6_9ACTN</name>
<dbReference type="AlphaFoldDB" id="A0A345HLF6"/>
<gene>
    <name evidence="2" type="ORF">DVK44_07265</name>
</gene>
<dbReference type="RefSeq" id="WP_114658897.1">
    <property type="nucleotide sequence ID" value="NZ_CP031194.1"/>
</dbReference>
<evidence type="ECO:0000313" key="2">
    <source>
        <dbReference type="EMBL" id="AXG77530.1"/>
    </source>
</evidence>
<dbReference type="GO" id="GO:0006508">
    <property type="term" value="P:proteolysis"/>
    <property type="evidence" value="ECO:0007669"/>
    <property type="project" value="InterPro"/>
</dbReference>
<dbReference type="InterPro" id="IPR029030">
    <property type="entry name" value="Caspase-like_dom_sf"/>
</dbReference>
<dbReference type="NCBIfam" id="NF047832">
    <property type="entry name" value="caspase_w_EACC1"/>
    <property type="match status" value="1"/>
</dbReference>
<organism evidence="2 3">
    <name type="scientific">Streptomyces paludis</name>
    <dbReference type="NCBI Taxonomy" id="2282738"/>
    <lineage>
        <taxon>Bacteria</taxon>
        <taxon>Bacillati</taxon>
        <taxon>Actinomycetota</taxon>
        <taxon>Actinomycetes</taxon>
        <taxon>Kitasatosporales</taxon>
        <taxon>Streptomycetaceae</taxon>
        <taxon>Streptomyces</taxon>
    </lineage>
</organism>
<dbReference type="SUPFAM" id="SSF52129">
    <property type="entry name" value="Caspase-like"/>
    <property type="match status" value="1"/>
</dbReference>
<dbReference type="EMBL" id="CP031194">
    <property type="protein sequence ID" value="AXG77530.1"/>
    <property type="molecule type" value="Genomic_DNA"/>
</dbReference>
<evidence type="ECO:0000259" key="1">
    <source>
        <dbReference type="Pfam" id="PF00656"/>
    </source>
</evidence>
<dbReference type="Pfam" id="PF00656">
    <property type="entry name" value="Peptidase_C14"/>
    <property type="match status" value="1"/>
</dbReference>
<accession>A0A345HLF6</accession>
<dbReference type="OrthoDB" id="3542505at2"/>
<evidence type="ECO:0000313" key="3">
    <source>
        <dbReference type="Proteomes" id="UP000253868"/>
    </source>
</evidence>
<protein>
    <submittedName>
        <fullName evidence="2">Caspase family protein</fullName>
    </submittedName>
</protein>
<dbReference type="Gene3D" id="3.40.50.1460">
    <property type="match status" value="1"/>
</dbReference>
<dbReference type="GO" id="GO:0004197">
    <property type="term" value="F:cysteine-type endopeptidase activity"/>
    <property type="evidence" value="ECO:0007669"/>
    <property type="project" value="InterPro"/>
</dbReference>
<keyword evidence="3" id="KW-1185">Reference proteome</keyword>
<proteinExistence type="predicted"/>
<dbReference type="InterPro" id="IPR011600">
    <property type="entry name" value="Pept_C14_caspase"/>
</dbReference>